<sequence length="158" mass="18009">MSSSFLFQSLSKCGNLLSVSLFELRRRLSSRPSWDILSIICAVPELARLHLELLGEASFLVLELGFCLLLLEFEPFLLVLEFEPFLPVLELEPFLLVLELEPFLLVLELEPFLLVLELEPFLLVLEFGTRKKQSNRSLSEVSVVPFHRLIGFFASLAS</sequence>
<comment type="caution">
    <text evidence="1">The sequence shown here is derived from an EMBL/GenBank/DDBJ whole genome shotgun (WGS) entry which is preliminary data.</text>
</comment>
<protein>
    <submittedName>
        <fullName evidence="1">Uncharacterized protein</fullName>
    </submittedName>
</protein>
<keyword evidence="2" id="KW-1185">Reference proteome</keyword>
<dbReference type="Proteomes" id="UP000825729">
    <property type="component" value="Unassembled WGS sequence"/>
</dbReference>
<name>A0AAV7EC56_ARIFI</name>
<gene>
    <name evidence="1" type="ORF">H6P81_016662</name>
</gene>
<reference evidence="1 2" key="1">
    <citation type="submission" date="2021-07" db="EMBL/GenBank/DDBJ databases">
        <title>The Aristolochia fimbriata genome: insights into angiosperm evolution, floral development and chemical biosynthesis.</title>
        <authorList>
            <person name="Jiao Y."/>
        </authorList>
    </citation>
    <scope>NUCLEOTIDE SEQUENCE [LARGE SCALE GENOMIC DNA]</scope>
    <source>
        <strain evidence="1">IBCAS-2021</strain>
        <tissue evidence="1">Leaf</tissue>
    </source>
</reference>
<dbReference type="AlphaFoldDB" id="A0AAV7EC56"/>
<dbReference type="EMBL" id="JAINDJ010000006">
    <property type="protein sequence ID" value="KAG9445322.1"/>
    <property type="molecule type" value="Genomic_DNA"/>
</dbReference>
<organism evidence="1 2">
    <name type="scientific">Aristolochia fimbriata</name>
    <name type="common">White veined hardy Dutchman's pipe vine</name>
    <dbReference type="NCBI Taxonomy" id="158543"/>
    <lineage>
        <taxon>Eukaryota</taxon>
        <taxon>Viridiplantae</taxon>
        <taxon>Streptophyta</taxon>
        <taxon>Embryophyta</taxon>
        <taxon>Tracheophyta</taxon>
        <taxon>Spermatophyta</taxon>
        <taxon>Magnoliopsida</taxon>
        <taxon>Magnoliidae</taxon>
        <taxon>Piperales</taxon>
        <taxon>Aristolochiaceae</taxon>
        <taxon>Aristolochia</taxon>
    </lineage>
</organism>
<proteinExistence type="predicted"/>
<evidence type="ECO:0000313" key="1">
    <source>
        <dbReference type="EMBL" id="KAG9445322.1"/>
    </source>
</evidence>
<accession>A0AAV7EC56</accession>
<evidence type="ECO:0000313" key="2">
    <source>
        <dbReference type="Proteomes" id="UP000825729"/>
    </source>
</evidence>